<organism evidence="1">
    <name type="scientific">Anguilla anguilla</name>
    <name type="common">European freshwater eel</name>
    <name type="synonym">Muraena anguilla</name>
    <dbReference type="NCBI Taxonomy" id="7936"/>
    <lineage>
        <taxon>Eukaryota</taxon>
        <taxon>Metazoa</taxon>
        <taxon>Chordata</taxon>
        <taxon>Craniata</taxon>
        <taxon>Vertebrata</taxon>
        <taxon>Euteleostomi</taxon>
        <taxon>Actinopterygii</taxon>
        <taxon>Neopterygii</taxon>
        <taxon>Teleostei</taxon>
        <taxon>Anguilliformes</taxon>
        <taxon>Anguillidae</taxon>
        <taxon>Anguilla</taxon>
    </lineage>
</organism>
<reference evidence="1" key="2">
    <citation type="journal article" date="2015" name="Fish Shellfish Immunol.">
        <title>Early steps in the European eel (Anguilla anguilla)-Vibrio vulnificus interaction in the gills: Role of the RtxA13 toxin.</title>
        <authorList>
            <person name="Callol A."/>
            <person name="Pajuelo D."/>
            <person name="Ebbesson L."/>
            <person name="Teles M."/>
            <person name="MacKenzie S."/>
            <person name="Amaro C."/>
        </authorList>
    </citation>
    <scope>NUCLEOTIDE SEQUENCE</scope>
</reference>
<dbReference type="EMBL" id="GBXM01019630">
    <property type="protein sequence ID" value="JAH88947.1"/>
    <property type="molecule type" value="Transcribed_RNA"/>
</dbReference>
<name>A0A0E9WF24_ANGAN</name>
<proteinExistence type="predicted"/>
<protein>
    <submittedName>
        <fullName evidence="1">Uncharacterized protein</fullName>
    </submittedName>
</protein>
<evidence type="ECO:0000313" key="1">
    <source>
        <dbReference type="EMBL" id="JAH88947.1"/>
    </source>
</evidence>
<accession>A0A0E9WF24</accession>
<sequence length="27" mass="3053">MWLKLKPLLILVPPGLRLGTSVIMYLS</sequence>
<dbReference type="AlphaFoldDB" id="A0A0E9WF24"/>
<reference evidence="1" key="1">
    <citation type="submission" date="2014-11" db="EMBL/GenBank/DDBJ databases">
        <authorList>
            <person name="Amaro Gonzalez C."/>
        </authorList>
    </citation>
    <scope>NUCLEOTIDE SEQUENCE</scope>
</reference>